<comment type="caution">
    <text evidence="2">The sequence shown here is derived from an EMBL/GenBank/DDBJ whole genome shotgun (WGS) entry which is preliminary data.</text>
</comment>
<name>A0ABR0Q292_GOSAR</name>
<proteinExistence type="predicted"/>
<accession>A0ABR0Q292</accession>
<protein>
    <submittedName>
        <fullName evidence="2">Uncharacterized protein</fullName>
    </submittedName>
</protein>
<sequence length="126" mass="14172">MKIATIDRNFISDNVVISTPTRDTSQYVMGSETPMHSSRTPLHPYMTPMRDPGATPFHDGMRTPMRDRAWNPYAPMSPPRIIGKKEILPLGELVRSISQEVLLQGHMEHLLLVQVGLVLLVVITVK</sequence>
<evidence type="ECO:0000256" key="1">
    <source>
        <dbReference type="SAM" id="MobiDB-lite"/>
    </source>
</evidence>
<keyword evidence="3" id="KW-1185">Reference proteome</keyword>
<gene>
    <name evidence="2" type="ORF">PVK06_016858</name>
</gene>
<evidence type="ECO:0000313" key="2">
    <source>
        <dbReference type="EMBL" id="KAK5833048.1"/>
    </source>
</evidence>
<feature type="region of interest" description="Disordered" evidence="1">
    <location>
        <begin position="25"/>
        <end position="62"/>
    </location>
</feature>
<evidence type="ECO:0000313" key="3">
    <source>
        <dbReference type="Proteomes" id="UP001358586"/>
    </source>
</evidence>
<dbReference type="Proteomes" id="UP001358586">
    <property type="component" value="Chromosome 5"/>
</dbReference>
<feature type="compositionally biased region" description="Polar residues" evidence="1">
    <location>
        <begin position="25"/>
        <end position="40"/>
    </location>
</feature>
<dbReference type="EMBL" id="JARKNE010000005">
    <property type="protein sequence ID" value="KAK5833048.1"/>
    <property type="molecule type" value="Genomic_DNA"/>
</dbReference>
<reference evidence="2 3" key="1">
    <citation type="submission" date="2023-03" db="EMBL/GenBank/DDBJ databases">
        <title>WGS of Gossypium arboreum.</title>
        <authorList>
            <person name="Yu D."/>
        </authorList>
    </citation>
    <scope>NUCLEOTIDE SEQUENCE [LARGE SCALE GENOMIC DNA]</scope>
    <source>
        <tissue evidence="2">Leaf</tissue>
    </source>
</reference>
<organism evidence="2 3">
    <name type="scientific">Gossypium arboreum</name>
    <name type="common">Tree cotton</name>
    <name type="synonym">Gossypium nanking</name>
    <dbReference type="NCBI Taxonomy" id="29729"/>
    <lineage>
        <taxon>Eukaryota</taxon>
        <taxon>Viridiplantae</taxon>
        <taxon>Streptophyta</taxon>
        <taxon>Embryophyta</taxon>
        <taxon>Tracheophyta</taxon>
        <taxon>Spermatophyta</taxon>
        <taxon>Magnoliopsida</taxon>
        <taxon>eudicotyledons</taxon>
        <taxon>Gunneridae</taxon>
        <taxon>Pentapetalae</taxon>
        <taxon>rosids</taxon>
        <taxon>malvids</taxon>
        <taxon>Malvales</taxon>
        <taxon>Malvaceae</taxon>
        <taxon>Malvoideae</taxon>
        <taxon>Gossypium</taxon>
    </lineage>
</organism>